<comment type="function">
    <text evidence="3">Flagellin is the subunit protein which polymerizes to form the filaments of bacterial flagella.</text>
</comment>
<dbReference type="GO" id="GO:0005198">
    <property type="term" value="F:structural molecule activity"/>
    <property type="evidence" value="ECO:0007669"/>
    <property type="project" value="UniProtKB-UniRule"/>
</dbReference>
<keyword evidence="8" id="KW-1185">Reference proteome</keyword>
<keyword evidence="7" id="KW-0966">Cell projection</keyword>
<dbReference type="PANTHER" id="PTHR42792">
    <property type="entry name" value="FLAGELLIN"/>
    <property type="match status" value="1"/>
</dbReference>
<dbReference type="PRINTS" id="PR00207">
    <property type="entry name" value="FLAGELLIN"/>
</dbReference>
<organism evidence="7 8">
    <name type="scientific">Rhodovarius crocodyli</name>
    <dbReference type="NCBI Taxonomy" id="1979269"/>
    <lineage>
        <taxon>Bacteria</taxon>
        <taxon>Pseudomonadati</taxon>
        <taxon>Pseudomonadota</taxon>
        <taxon>Alphaproteobacteria</taxon>
        <taxon>Acetobacterales</taxon>
        <taxon>Roseomonadaceae</taxon>
        <taxon>Rhodovarius</taxon>
    </lineage>
</organism>
<dbReference type="GO" id="GO:0009288">
    <property type="term" value="C:bacterial-type flagellum"/>
    <property type="evidence" value="ECO:0007669"/>
    <property type="project" value="UniProtKB-SubCell"/>
</dbReference>
<evidence type="ECO:0000259" key="5">
    <source>
        <dbReference type="Pfam" id="PF00669"/>
    </source>
</evidence>
<comment type="similarity">
    <text evidence="1 3">Belongs to the bacterial flagellin family.</text>
</comment>
<feature type="region of interest" description="Disordered" evidence="4">
    <location>
        <begin position="1"/>
        <end position="32"/>
    </location>
</feature>
<dbReference type="OrthoDB" id="8328560at2"/>
<dbReference type="InterPro" id="IPR046358">
    <property type="entry name" value="Flagellin_C"/>
</dbReference>
<name>A0A437MP44_9PROT</name>
<keyword evidence="2 3" id="KW-0975">Bacterial flagellum</keyword>
<dbReference type="PANTHER" id="PTHR42792:SF2">
    <property type="entry name" value="FLAGELLIN"/>
    <property type="match status" value="1"/>
</dbReference>
<evidence type="ECO:0000259" key="6">
    <source>
        <dbReference type="Pfam" id="PF00700"/>
    </source>
</evidence>
<reference evidence="7 8" key="1">
    <citation type="submission" date="2019-01" db="EMBL/GenBank/DDBJ databases">
        <authorList>
            <person name="Chen W.-M."/>
        </authorList>
    </citation>
    <scope>NUCLEOTIDE SEQUENCE [LARGE SCALE GENOMIC DNA]</scope>
    <source>
        <strain evidence="7 8">CCP-6</strain>
    </source>
</reference>
<feature type="compositionally biased region" description="Low complexity" evidence="4">
    <location>
        <begin position="13"/>
        <end position="26"/>
    </location>
</feature>
<evidence type="ECO:0000313" key="8">
    <source>
        <dbReference type="Proteomes" id="UP000282957"/>
    </source>
</evidence>
<evidence type="ECO:0000256" key="3">
    <source>
        <dbReference type="RuleBase" id="RU362073"/>
    </source>
</evidence>
<sequence>MSRAAIRQPVRLARGPASRGARRPSGLPWEKPMPLNSINTNMGAMVALQSLNRTNDELSSVQKRISTGYRVADAKDDGAAFAVAERIRGDMAATTSANQQLGGVKGLLEVSNSALENVSTSLNKLKEITIKLADGAITSEQRTQYQAQVKELTNNIKSFITDASYNGLNVLNDPAALGVKVVSNGQGGYYTFSGYSAVTNVYNGVSDANTYTTGGAAAALTTSGALSTAITNTLTQLNSFGSYSNYIENQISYNKDILDAQESGLGSLIDADLAKESARLQALQIRQQLGSQALGIANQSPQLLLSLFK</sequence>
<protein>
    <recommendedName>
        <fullName evidence="3">Flagellin</fullName>
    </recommendedName>
</protein>
<dbReference type="EMBL" id="SACL01000001">
    <property type="protein sequence ID" value="RVT99418.1"/>
    <property type="molecule type" value="Genomic_DNA"/>
</dbReference>
<feature type="domain" description="Flagellin C-terminal" evidence="6">
    <location>
        <begin position="228"/>
        <end position="308"/>
    </location>
</feature>
<evidence type="ECO:0000313" key="7">
    <source>
        <dbReference type="EMBL" id="RVT99418.1"/>
    </source>
</evidence>
<dbReference type="Gene3D" id="1.20.1330.10">
    <property type="entry name" value="f41 fragment of flagellin, N-terminal domain"/>
    <property type="match status" value="1"/>
</dbReference>
<comment type="subcellular location">
    <subcellularLocation>
        <location evidence="3">Secreted</location>
    </subcellularLocation>
    <subcellularLocation>
        <location evidence="3">Bacterial flagellum</location>
    </subcellularLocation>
</comment>
<evidence type="ECO:0000256" key="1">
    <source>
        <dbReference type="ARBA" id="ARBA00005709"/>
    </source>
</evidence>
<evidence type="ECO:0000256" key="4">
    <source>
        <dbReference type="SAM" id="MobiDB-lite"/>
    </source>
</evidence>
<keyword evidence="7" id="KW-0282">Flagellum</keyword>
<gene>
    <name evidence="7" type="ORF">EOD42_04840</name>
</gene>
<dbReference type="AlphaFoldDB" id="A0A437MP44"/>
<dbReference type="InterPro" id="IPR001029">
    <property type="entry name" value="Flagellin_N"/>
</dbReference>
<dbReference type="Proteomes" id="UP000282957">
    <property type="component" value="Unassembled WGS sequence"/>
</dbReference>
<dbReference type="Pfam" id="PF00700">
    <property type="entry name" value="Flagellin_C"/>
    <property type="match status" value="1"/>
</dbReference>
<feature type="domain" description="Flagellin N-terminal" evidence="5">
    <location>
        <begin position="38"/>
        <end position="173"/>
    </location>
</feature>
<dbReference type="SUPFAM" id="SSF64518">
    <property type="entry name" value="Phase 1 flagellin"/>
    <property type="match status" value="1"/>
</dbReference>
<dbReference type="GO" id="GO:0005576">
    <property type="term" value="C:extracellular region"/>
    <property type="evidence" value="ECO:0007669"/>
    <property type="project" value="UniProtKB-SubCell"/>
</dbReference>
<dbReference type="InterPro" id="IPR001492">
    <property type="entry name" value="Flagellin"/>
</dbReference>
<dbReference type="Pfam" id="PF00669">
    <property type="entry name" value="Flagellin_N"/>
    <property type="match status" value="1"/>
</dbReference>
<comment type="caution">
    <text evidence="7">The sequence shown here is derived from an EMBL/GenBank/DDBJ whole genome shotgun (WGS) entry which is preliminary data.</text>
</comment>
<proteinExistence type="inferred from homology"/>
<accession>A0A437MP44</accession>
<evidence type="ECO:0000256" key="2">
    <source>
        <dbReference type="ARBA" id="ARBA00023143"/>
    </source>
</evidence>
<keyword evidence="3" id="KW-0964">Secreted</keyword>
<keyword evidence="7" id="KW-0969">Cilium</keyword>